<name>A0A397UQ43_9GLOM</name>
<evidence type="ECO:0000256" key="1">
    <source>
        <dbReference type="SAM" id="SignalP"/>
    </source>
</evidence>
<protein>
    <submittedName>
        <fullName evidence="2">Uncharacterized protein</fullName>
    </submittedName>
</protein>
<dbReference type="OrthoDB" id="2447489at2759"/>
<feature type="signal peptide" evidence="1">
    <location>
        <begin position="1"/>
        <end position="19"/>
    </location>
</feature>
<organism evidence="2 3">
    <name type="scientific">Gigaspora rosea</name>
    <dbReference type="NCBI Taxonomy" id="44941"/>
    <lineage>
        <taxon>Eukaryota</taxon>
        <taxon>Fungi</taxon>
        <taxon>Fungi incertae sedis</taxon>
        <taxon>Mucoromycota</taxon>
        <taxon>Glomeromycotina</taxon>
        <taxon>Glomeromycetes</taxon>
        <taxon>Diversisporales</taxon>
        <taxon>Gigasporaceae</taxon>
        <taxon>Gigaspora</taxon>
    </lineage>
</organism>
<comment type="caution">
    <text evidence="2">The sequence shown here is derived from an EMBL/GenBank/DDBJ whole genome shotgun (WGS) entry which is preliminary data.</text>
</comment>
<keyword evidence="1" id="KW-0732">Signal</keyword>
<evidence type="ECO:0000313" key="3">
    <source>
        <dbReference type="Proteomes" id="UP000266673"/>
    </source>
</evidence>
<dbReference type="AlphaFoldDB" id="A0A397UQ43"/>
<sequence>MNAIKLFLLVLVHTLLAQAGSDFSTCLSGATYNTLSSFVANIADKQNFCCLSNQCAAKSPNCGLPGDECGGIVGTTQPTNTTVGTCPSYEAIGNALVGSTTASTFSCQATTNCASNQYSLMCFRDNGGWSCTGSIGSVITDLTRATGGCTLQLSLPGQPVPVPVQTP</sequence>
<accession>A0A397UQ43</accession>
<keyword evidence="3" id="KW-1185">Reference proteome</keyword>
<dbReference type="Proteomes" id="UP000266673">
    <property type="component" value="Unassembled WGS sequence"/>
</dbReference>
<proteinExistence type="predicted"/>
<gene>
    <name evidence="2" type="ORF">C2G38_2200941</name>
</gene>
<evidence type="ECO:0000313" key="2">
    <source>
        <dbReference type="EMBL" id="RIB12330.1"/>
    </source>
</evidence>
<reference evidence="2 3" key="1">
    <citation type="submission" date="2018-06" db="EMBL/GenBank/DDBJ databases">
        <title>Comparative genomics reveals the genomic features of Rhizophagus irregularis, R. cerebriforme, R. diaphanum and Gigaspora rosea, and their symbiotic lifestyle signature.</title>
        <authorList>
            <person name="Morin E."/>
            <person name="San Clemente H."/>
            <person name="Chen E.C.H."/>
            <person name="De La Providencia I."/>
            <person name="Hainaut M."/>
            <person name="Kuo A."/>
            <person name="Kohler A."/>
            <person name="Murat C."/>
            <person name="Tang N."/>
            <person name="Roy S."/>
            <person name="Loubradou J."/>
            <person name="Henrissat B."/>
            <person name="Grigoriev I.V."/>
            <person name="Corradi N."/>
            <person name="Roux C."/>
            <person name="Martin F.M."/>
        </authorList>
    </citation>
    <scope>NUCLEOTIDE SEQUENCE [LARGE SCALE GENOMIC DNA]</scope>
    <source>
        <strain evidence="2 3">DAOM 194757</strain>
    </source>
</reference>
<feature type="chain" id="PRO_5017208743" evidence="1">
    <location>
        <begin position="20"/>
        <end position="167"/>
    </location>
</feature>
<dbReference type="EMBL" id="QKWP01001034">
    <property type="protein sequence ID" value="RIB12330.1"/>
    <property type="molecule type" value="Genomic_DNA"/>
</dbReference>